<dbReference type="RefSeq" id="WP_310272166.1">
    <property type="nucleotide sequence ID" value="NZ_JAVDXU010000005.1"/>
</dbReference>
<keyword evidence="3" id="KW-1185">Reference proteome</keyword>
<reference evidence="2 3" key="1">
    <citation type="submission" date="2023-07" db="EMBL/GenBank/DDBJ databases">
        <title>Sorghum-associated microbial communities from plants grown in Nebraska, USA.</title>
        <authorList>
            <person name="Schachtman D."/>
        </authorList>
    </citation>
    <scope>NUCLEOTIDE SEQUENCE [LARGE SCALE GENOMIC DNA]</scope>
    <source>
        <strain evidence="2 3">BE314</strain>
    </source>
</reference>
<proteinExistence type="predicted"/>
<evidence type="ECO:0000313" key="2">
    <source>
        <dbReference type="EMBL" id="MDR7272648.1"/>
    </source>
</evidence>
<dbReference type="GO" id="GO:0008168">
    <property type="term" value="F:methyltransferase activity"/>
    <property type="evidence" value="ECO:0007669"/>
    <property type="project" value="UniProtKB-KW"/>
</dbReference>
<dbReference type="GO" id="GO:0032259">
    <property type="term" value="P:methylation"/>
    <property type="evidence" value="ECO:0007669"/>
    <property type="project" value="UniProtKB-KW"/>
</dbReference>
<comment type="caution">
    <text evidence="2">The sequence shown here is derived from an EMBL/GenBank/DDBJ whole genome shotgun (WGS) entry which is preliminary data.</text>
</comment>
<dbReference type="Gene3D" id="3.40.50.150">
    <property type="entry name" value="Vaccinia Virus protein VP39"/>
    <property type="match status" value="1"/>
</dbReference>
<keyword evidence="2" id="KW-0808">Transferase</keyword>
<name>A0ABU1YUW8_ROSSA</name>
<dbReference type="InterPro" id="IPR013217">
    <property type="entry name" value="Methyltransf_12"/>
</dbReference>
<feature type="domain" description="Methyltransferase type 12" evidence="1">
    <location>
        <begin position="56"/>
        <end position="143"/>
    </location>
</feature>
<accession>A0ABU1YUW8</accession>
<dbReference type="InterPro" id="IPR029063">
    <property type="entry name" value="SAM-dependent_MTases_sf"/>
</dbReference>
<evidence type="ECO:0000313" key="3">
    <source>
        <dbReference type="Proteomes" id="UP001180453"/>
    </source>
</evidence>
<dbReference type="Proteomes" id="UP001180453">
    <property type="component" value="Unassembled WGS sequence"/>
</dbReference>
<dbReference type="EMBL" id="JAVDXU010000005">
    <property type="protein sequence ID" value="MDR7272648.1"/>
    <property type="molecule type" value="Genomic_DNA"/>
</dbReference>
<evidence type="ECO:0000259" key="1">
    <source>
        <dbReference type="Pfam" id="PF08242"/>
    </source>
</evidence>
<keyword evidence="2" id="KW-0489">Methyltransferase</keyword>
<organism evidence="2 3">
    <name type="scientific">Roseateles saccharophilus</name>
    <name type="common">Pseudomonas saccharophila</name>
    <dbReference type="NCBI Taxonomy" id="304"/>
    <lineage>
        <taxon>Bacteria</taxon>
        <taxon>Pseudomonadati</taxon>
        <taxon>Pseudomonadota</taxon>
        <taxon>Betaproteobacteria</taxon>
        <taxon>Burkholderiales</taxon>
        <taxon>Sphaerotilaceae</taxon>
        <taxon>Roseateles</taxon>
    </lineage>
</organism>
<dbReference type="CDD" id="cd02440">
    <property type="entry name" value="AdoMet_MTases"/>
    <property type="match status" value="1"/>
</dbReference>
<dbReference type="SUPFAM" id="SSF53335">
    <property type="entry name" value="S-adenosyl-L-methionine-dependent methyltransferases"/>
    <property type="match status" value="1"/>
</dbReference>
<sequence>MAQLTAEALAKTRKTVQSYEGYAREYDSLVAEKRPPHIEDALRRLVRCLPPGGTVLEIGSGPGRDADFVESLGASVRRTDAARAFLDLMAERGQRAELLNVVTDALGGPYDGVLAMGVLIHVEREQIDAVLHKIHAALKRGGAFLVAMRKGTGETGGDCLTVCWPADHFAARLAAASLTIDWQAESVGRDGNDWVSFLARRAS</sequence>
<dbReference type="Pfam" id="PF08242">
    <property type="entry name" value="Methyltransf_12"/>
    <property type="match status" value="1"/>
</dbReference>
<gene>
    <name evidence="2" type="ORF">J2X20_005331</name>
</gene>
<protein>
    <submittedName>
        <fullName evidence="2">2-polyprenyl-3-methyl-5-hydroxy-6-metoxy-1, 4-benzoquinol methylase</fullName>
    </submittedName>
</protein>